<evidence type="ECO:0000313" key="1">
    <source>
        <dbReference type="EMBL" id="KAJ3840226.1"/>
    </source>
</evidence>
<accession>A0AA38UGG0</accession>
<keyword evidence="2" id="KW-1185">Reference proteome</keyword>
<name>A0AA38UGG0_9AGAR</name>
<sequence length="360" mass="40188">MITPKMLNSMIGWPLIANDVKASFVRELHSWTLPSEGQPSKTLTSRPVPFLHVALVPAKTKVMKSGLITLEASSIHESYREQVATLLFGPGKSDSLKFVKFFGAVDHALTTIHNLGLQCSYVEREQWTPNHPVELGAKLSVTLASPSFKPMITPKMLNSMIGWPLIANDVKASFIEELESWTLPPEDHTSKTSTARPVPKFLDVVLVPAETNVIDSTGLVTLEASSIRKSDLDQITTLLFGPGRSDSLKFVNFWRAIEHPLTAINKLGLQCSCARMKWTPNHPVELGPRLSEALHNPSFIPMITPEMLSSMNGWPLIAYHVEALFIQKLKSWTLPPEHTFHEHWEHGFDSAQNWHGWATP</sequence>
<organism evidence="1 2">
    <name type="scientific">Lentinula raphanica</name>
    <dbReference type="NCBI Taxonomy" id="153919"/>
    <lineage>
        <taxon>Eukaryota</taxon>
        <taxon>Fungi</taxon>
        <taxon>Dikarya</taxon>
        <taxon>Basidiomycota</taxon>
        <taxon>Agaricomycotina</taxon>
        <taxon>Agaricomycetes</taxon>
        <taxon>Agaricomycetidae</taxon>
        <taxon>Agaricales</taxon>
        <taxon>Marasmiineae</taxon>
        <taxon>Omphalotaceae</taxon>
        <taxon>Lentinula</taxon>
    </lineage>
</organism>
<protein>
    <submittedName>
        <fullName evidence="1">Uncharacterized protein</fullName>
    </submittedName>
</protein>
<dbReference type="EMBL" id="MU806089">
    <property type="protein sequence ID" value="KAJ3840226.1"/>
    <property type="molecule type" value="Genomic_DNA"/>
</dbReference>
<dbReference type="Proteomes" id="UP001163846">
    <property type="component" value="Unassembled WGS sequence"/>
</dbReference>
<reference evidence="1" key="1">
    <citation type="submission" date="2022-08" db="EMBL/GenBank/DDBJ databases">
        <authorList>
            <consortium name="DOE Joint Genome Institute"/>
            <person name="Min B."/>
            <person name="Riley R."/>
            <person name="Sierra-Patev S."/>
            <person name="Naranjo-Ortiz M."/>
            <person name="Looney B."/>
            <person name="Konkel Z."/>
            <person name="Slot J.C."/>
            <person name="Sakamoto Y."/>
            <person name="Steenwyk J.L."/>
            <person name="Rokas A."/>
            <person name="Carro J."/>
            <person name="Camarero S."/>
            <person name="Ferreira P."/>
            <person name="Molpeceres G."/>
            <person name="Ruiz-Duenas F.J."/>
            <person name="Serrano A."/>
            <person name="Henrissat B."/>
            <person name="Drula E."/>
            <person name="Hughes K.W."/>
            <person name="Mata J.L."/>
            <person name="Ishikawa N.K."/>
            <person name="Vargas-Isla R."/>
            <person name="Ushijima S."/>
            <person name="Smith C.A."/>
            <person name="Ahrendt S."/>
            <person name="Andreopoulos W."/>
            <person name="He G."/>
            <person name="Labutti K."/>
            <person name="Lipzen A."/>
            <person name="Ng V."/>
            <person name="Sandor L."/>
            <person name="Barry K."/>
            <person name="Martinez A.T."/>
            <person name="Xiao Y."/>
            <person name="Gibbons J.G."/>
            <person name="Terashima K."/>
            <person name="Hibbett D.S."/>
            <person name="Grigoriev I.V."/>
        </authorList>
    </citation>
    <scope>NUCLEOTIDE SEQUENCE</scope>
    <source>
        <strain evidence="1">TFB9207</strain>
    </source>
</reference>
<proteinExistence type="predicted"/>
<comment type="caution">
    <text evidence="1">The sequence shown here is derived from an EMBL/GenBank/DDBJ whole genome shotgun (WGS) entry which is preliminary data.</text>
</comment>
<evidence type="ECO:0000313" key="2">
    <source>
        <dbReference type="Proteomes" id="UP001163846"/>
    </source>
</evidence>
<gene>
    <name evidence="1" type="ORF">F5878DRAFT_81154</name>
</gene>
<dbReference type="AlphaFoldDB" id="A0AA38UGG0"/>